<reference evidence="1 2" key="1">
    <citation type="submission" date="2019-12" db="EMBL/GenBank/DDBJ databases">
        <title>Genomic-based taxomic classification of the family Erythrobacteraceae.</title>
        <authorList>
            <person name="Xu L."/>
        </authorList>
    </citation>
    <scope>NUCLEOTIDE SEQUENCE [LARGE SCALE GENOMIC DNA]</scope>
    <source>
        <strain evidence="1 2">JCM 17802</strain>
    </source>
</reference>
<proteinExistence type="predicted"/>
<accession>A0A6I4SQJ3</accession>
<comment type="caution">
    <text evidence="1">The sequence shown here is derived from an EMBL/GenBank/DDBJ whole genome shotgun (WGS) entry which is preliminary data.</text>
</comment>
<dbReference type="AlphaFoldDB" id="A0A6I4SQJ3"/>
<keyword evidence="2" id="KW-1185">Reference proteome</keyword>
<evidence type="ECO:0000313" key="2">
    <source>
        <dbReference type="Proteomes" id="UP000468943"/>
    </source>
</evidence>
<dbReference type="Proteomes" id="UP000468943">
    <property type="component" value="Unassembled WGS sequence"/>
</dbReference>
<organism evidence="1 2">
    <name type="scientific">Pontixanthobacter gangjinensis</name>
    <dbReference type="NCBI Taxonomy" id="1028742"/>
    <lineage>
        <taxon>Bacteria</taxon>
        <taxon>Pseudomonadati</taxon>
        <taxon>Pseudomonadota</taxon>
        <taxon>Alphaproteobacteria</taxon>
        <taxon>Sphingomonadales</taxon>
        <taxon>Erythrobacteraceae</taxon>
        <taxon>Pontixanthobacter</taxon>
    </lineage>
</organism>
<sequence length="152" mass="17292">MMLYLIENYELASYPERHNLPAYKFNSLFGPKFALKFIAESLGSPLSIEILDFDDGSVSTISDPMAIDGSGDCLYIIYKDPADWIYLYSSDLDYGVLYSNINLEKVVSPREMLRASENFVKSNERRLTLQPEYYDASVLRSWARIMGVNGGD</sequence>
<evidence type="ECO:0000313" key="1">
    <source>
        <dbReference type="EMBL" id="MXO57648.1"/>
    </source>
</evidence>
<dbReference type="EMBL" id="WTYS01000001">
    <property type="protein sequence ID" value="MXO57648.1"/>
    <property type="molecule type" value="Genomic_DNA"/>
</dbReference>
<dbReference type="RefSeq" id="WP_160598704.1">
    <property type="nucleotide sequence ID" value="NZ_WTYS01000001.1"/>
</dbReference>
<name>A0A6I4SQJ3_9SPHN</name>
<protein>
    <submittedName>
        <fullName evidence="1">Uncharacterized protein</fullName>
    </submittedName>
</protein>
<gene>
    <name evidence="1" type="ORF">GRI36_12235</name>
</gene>